<dbReference type="InterPro" id="IPR016181">
    <property type="entry name" value="Acyl_CoA_acyltransferase"/>
</dbReference>
<organism evidence="7 8">
    <name type="scientific">Oxynema aestuarii AP17</name>
    <dbReference type="NCBI Taxonomy" id="2064643"/>
    <lineage>
        <taxon>Bacteria</taxon>
        <taxon>Bacillati</taxon>
        <taxon>Cyanobacteriota</taxon>
        <taxon>Cyanophyceae</taxon>
        <taxon>Oscillatoriophycideae</taxon>
        <taxon>Oscillatoriales</taxon>
        <taxon>Oscillatoriaceae</taxon>
        <taxon>Oxynema</taxon>
        <taxon>Oxynema aestuarii</taxon>
    </lineage>
</organism>
<proteinExistence type="predicted"/>
<dbReference type="PANTHER" id="PTHR31438">
    <property type="entry name" value="LYSINE N-ACYLTRANSFERASE C17G9.06C-RELATED"/>
    <property type="match status" value="1"/>
</dbReference>
<keyword evidence="7" id="KW-0808">Transferase</keyword>
<dbReference type="InterPro" id="IPR019432">
    <property type="entry name" value="Acyltransferase_MbtK/IucB-like"/>
</dbReference>
<dbReference type="GO" id="GO:0016410">
    <property type="term" value="F:N-acyltransferase activity"/>
    <property type="evidence" value="ECO:0007669"/>
    <property type="project" value="TreeGrafter"/>
</dbReference>
<name>A0A6H1TYV9_9CYAN</name>
<dbReference type="GO" id="GO:0046677">
    <property type="term" value="P:response to antibiotic"/>
    <property type="evidence" value="ECO:0007669"/>
    <property type="project" value="UniProtKB-KW"/>
</dbReference>
<comment type="function">
    <text evidence="1">Acyltransferase required for the direct transfer of medium- to long-chain fatty acyl moieties from a carrier protein (MbtL) on to the epsilon-amino group of lysine residue in the mycobactin core.</text>
</comment>
<evidence type="ECO:0000259" key="6">
    <source>
        <dbReference type="PROSITE" id="PS51186"/>
    </source>
</evidence>
<dbReference type="PROSITE" id="PS51186">
    <property type="entry name" value="GNAT"/>
    <property type="match status" value="1"/>
</dbReference>
<dbReference type="SMART" id="SM01006">
    <property type="entry name" value="AlcB"/>
    <property type="match status" value="1"/>
</dbReference>
<sequence length="201" mass="23951">MKFPQTEEKLQFSYKKFDRSLEKTIAFRPVELEKDLDRIHRWMNEPHVIPFWQLNFDRDRMRSHLEKALSDRHQTLYIGYLDGVPMSYWEAYWAKDDAIAQCYEPDAGDRGIHLLIGEPKFLGKGYALPLLRAMTNLQFEFSATPKLQTQKVVTEPDIRNAKMIHIFKRCGFVFQREIELPDKRAALMFCDRQSFRKKSEQ</sequence>
<dbReference type="PANTHER" id="PTHR31438:SF1">
    <property type="entry name" value="LYSINE N-ACYLTRANSFERASE C17G9.06C-RELATED"/>
    <property type="match status" value="1"/>
</dbReference>
<evidence type="ECO:0000256" key="3">
    <source>
        <dbReference type="ARBA" id="ARBA00020586"/>
    </source>
</evidence>
<keyword evidence="8" id="KW-1185">Reference proteome</keyword>
<dbReference type="KEGG" id="oxy:HCG48_08105"/>
<dbReference type="Proteomes" id="UP000500857">
    <property type="component" value="Chromosome"/>
</dbReference>
<dbReference type="GO" id="GO:0019290">
    <property type="term" value="P:siderophore biosynthetic process"/>
    <property type="evidence" value="ECO:0007669"/>
    <property type="project" value="InterPro"/>
</dbReference>
<evidence type="ECO:0000256" key="2">
    <source>
        <dbReference type="ARBA" id="ARBA00004924"/>
    </source>
</evidence>
<dbReference type="EMBL" id="CP051167">
    <property type="protein sequence ID" value="QIZ70549.1"/>
    <property type="molecule type" value="Genomic_DNA"/>
</dbReference>
<evidence type="ECO:0000256" key="1">
    <source>
        <dbReference type="ARBA" id="ARBA00003818"/>
    </source>
</evidence>
<reference evidence="7 8" key="1">
    <citation type="submission" date="2020-04" db="EMBL/GenBank/DDBJ databases">
        <authorList>
            <person name="Basu S."/>
            <person name="Maruthanayagam V."/>
            <person name="Chakraborty S."/>
            <person name="Pramanik A."/>
            <person name="Mukherjee J."/>
            <person name="Brink B."/>
        </authorList>
    </citation>
    <scope>NUCLEOTIDE SEQUENCE [LARGE SCALE GENOMIC DNA]</scope>
    <source>
        <strain evidence="7 8">AP17</strain>
    </source>
</reference>
<keyword evidence="4" id="KW-0046">Antibiotic resistance</keyword>
<dbReference type="AlphaFoldDB" id="A0A6H1TYV9"/>
<comment type="pathway">
    <text evidence="2">Siderophore biosynthesis.</text>
</comment>
<dbReference type="Pfam" id="PF13523">
    <property type="entry name" value="Acetyltransf_8"/>
    <property type="match status" value="1"/>
</dbReference>
<evidence type="ECO:0000313" key="8">
    <source>
        <dbReference type="Proteomes" id="UP000500857"/>
    </source>
</evidence>
<evidence type="ECO:0000256" key="4">
    <source>
        <dbReference type="ARBA" id="ARBA00023251"/>
    </source>
</evidence>
<feature type="domain" description="N-acetyltransferase" evidence="6">
    <location>
        <begin position="25"/>
        <end position="193"/>
    </location>
</feature>
<protein>
    <recommendedName>
        <fullName evidence="3">Lysine N-acyltransferase MbtK</fullName>
    </recommendedName>
    <alternativeName>
        <fullName evidence="5">Mycobactin synthase protein K</fullName>
    </alternativeName>
</protein>
<evidence type="ECO:0000256" key="5">
    <source>
        <dbReference type="ARBA" id="ARBA00031122"/>
    </source>
</evidence>
<accession>A0A6H1TYV9</accession>
<gene>
    <name evidence="7" type="ORF">HCG48_08105</name>
</gene>
<dbReference type="Gene3D" id="3.40.630.30">
    <property type="match status" value="1"/>
</dbReference>
<evidence type="ECO:0000313" key="7">
    <source>
        <dbReference type="EMBL" id="QIZ70549.1"/>
    </source>
</evidence>
<dbReference type="InterPro" id="IPR000182">
    <property type="entry name" value="GNAT_dom"/>
</dbReference>
<dbReference type="RefSeq" id="WP_168568704.1">
    <property type="nucleotide sequence ID" value="NZ_CP051167.1"/>
</dbReference>
<dbReference type="SUPFAM" id="SSF55729">
    <property type="entry name" value="Acyl-CoA N-acyltransferases (Nat)"/>
    <property type="match status" value="1"/>
</dbReference>